<protein>
    <submittedName>
        <fullName evidence="1">Uncharacterized protein</fullName>
    </submittedName>
</protein>
<dbReference type="EMBL" id="CM047583">
    <property type="protein sequence ID" value="KAI9912323.1"/>
    <property type="molecule type" value="Genomic_DNA"/>
</dbReference>
<comment type="caution">
    <text evidence="1">The sequence shown here is derived from an EMBL/GenBank/DDBJ whole genome shotgun (WGS) entry which is preliminary data.</text>
</comment>
<reference evidence="1 2" key="1">
    <citation type="journal article" date="2022" name="bioRxiv">
        <title>The genome of the oomycete Peronosclerospora sorghi, a cosmopolitan pathogen of maize and sorghum, is inflated with dispersed pseudogenes.</title>
        <authorList>
            <person name="Fletcher K."/>
            <person name="Martin F."/>
            <person name="Isakeit T."/>
            <person name="Cavanaugh K."/>
            <person name="Magill C."/>
            <person name="Michelmore R."/>
        </authorList>
    </citation>
    <scope>NUCLEOTIDE SEQUENCE [LARGE SCALE GENOMIC DNA]</scope>
    <source>
        <strain evidence="1">P6</strain>
    </source>
</reference>
<organism evidence="1 2">
    <name type="scientific">Peronosclerospora sorghi</name>
    <dbReference type="NCBI Taxonomy" id="230839"/>
    <lineage>
        <taxon>Eukaryota</taxon>
        <taxon>Sar</taxon>
        <taxon>Stramenopiles</taxon>
        <taxon>Oomycota</taxon>
        <taxon>Peronosporomycetes</taxon>
        <taxon>Peronosporales</taxon>
        <taxon>Peronosporaceae</taxon>
        <taxon>Peronosclerospora</taxon>
    </lineage>
</organism>
<dbReference type="Proteomes" id="UP001163321">
    <property type="component" value="Chromosome 4"/>
</dbReference>
<gene>
    <name evidence="1" type="ORF">PsorP6_006693</name>
</gene>
<keyword evidence="2" id="KW-1185">Reference proteome</keyword>
<proteinExistence type="predicted"/>
<accession>A0ACC0W0K1</accession>
<evidence type="ECO:0000313" key="1">
    <source>
        <dbReference type="EMBL" id="KAI9912323.1"/>
    </source>
</evidence>
<sequence length="434" mass="48099">MRRKLWTFVAPVAVLLAAKVALVVSERSDCVEPSTVHALETKVSELRDANAALERHVESQRAEHAQLLTKMATEQEEVVVTLKQEIETLKQHVTTLESEVAQETKRAATKETEVETVLETLSKETARVVSCERELLKREEDLIEERANVAAAEAALQSTQSQLAAATKQVTQLEKRYSVLEKKTTALTKELGVAKSMELTLAALLSSYYDDALVLLEQTLDFAHEKMSAQSSTLERVQSTIEDVTNTARETTNKFYHENLATTLDPIVVNVRNKVDPVLADVHEAVRPHLTTHLPLVHHMVAKAKDHVVVFLQAALVRAKVVRHKTIMLLAQNEHVGVHAQKIVDAVLLTLCVPLVLFHLRLVVRLAWWSVTTTLCVLTCGLCCGRKRPTKTKRKMKTPSGYTKGTACVTGSLKKGSTSKTTMGSQTRSKKGKL</sequence>
<evidence type="ECO:0000313" key="2">
    <source>
        <dbReference type="Proteomes" id="UP001163321"/>
    </source>
</evidence>
<name>A0ACC0W0K1_9STRA</name>